<dbReference type="SUPFAM" id="SSF46785">
    <property type="entry name" value="Winged helix' DNA-binding domain"/>
    <property type="match status" value="1"/>
</dbReference>
<dbReference type="GO" id="GO:0045892">
    <property type="term" value="P:negative regulation of DNA-templated transcription"/>
    <property type="evidence" value="ECO:0007669"/>
    <property type="project" value="TreeGrafter"/>
</dbReference>
<feature type="binding site" evidence="7">
    <location>
        <position position="136"/>
    </location>
    <ligand>
        <name>Zn(2+)</name>
        <dbReference type="ChEBI" id="CHEBI:29105"/>
    </ligand>
</feature>
<evidence type="ECO:0000256" key="7">
    <source>
        <dbReference type="PIRSR" id="PIRSR602481-1"/>
    </source>
</evidence>
<protein>
    <submittedName>
        <fullName evidence="9">Ferric uptake regulator-like protein</fullName>
    </submittedName>
</protein>
<evidence type="ECO:0000313" key="9">
    <source>
        <dbReference type="EMBL" id="KKW42050.1"/>
    </source>
</evidence>
<dbReference type="GO" id="GO:1900376">
    <property type="term" value="P:regulation of secondary metabolite biosynthetic process"/>
    <property type="evidence" value="ECO:0007669"/>
    <property type="project" value="TreeGrafter"/>
</dbReference>
<evidence type="ECO:0000256" key="6">
    <source>
        <dbReference type="ARBA" id="ARBA00023163"/>
    </source>
</evidence>
<dbReference type="PANTHER" id="PTHR33202">
    <property type="entry name" value="ZINC UPTAKE REGULATION PROTEIN"/>
    <property type="match status" value="1"/>
</dbReference>
<name>A0A0G1YFS9_9BACT</name>
<feature type="binding site" evidence="8">
    <location>
        <position position="111"/>
    </location>
    <ligand>
        <name>Fe cation</name>
        <dbReference type="ChEBI" id="CHEBI:24875"/>
    </ligand>
</feature>
<feature type="binding site" evidence="7">
    <location>
        <position position="139"/>
    </location>
    <ligand>
        <name>Zn(2+)</name>
        <dbReference type="ChEBI" id="CHEBI:29105"/>
    </ligand>
</feature>
<evidence type="ECO:0000313" key="10">
    <source>
        <dbReference type="Proteomes" id="UP000033870"/>
    </source>
</evidence>
<feature type="binding site" evidence="8">
    <location>
        <position position="128"/>
    </location>
    <ligand>
        <name>Fe cation</name>
        <dbReference type="ChEBI" id="CHEBI:24875"/>
    </ligand>
</feature>
<dbReference type="GO" id="GO:0000976">
    <property type="term" value="F:transcription cis-regulatory region binding"/>
    <property type="evidence" value="ECO:0007669"/>
    <property type="project" value="TreeGrafter"/>
</dbReference>
<dbReference type="GO" id="GO:0003700">
    <property type="term" value="F:DNA-binding transcription factor activity"/>
    <property type="evidence" value="ECO:0007669"/>
    <property type="project" value="InterPro"/>
</dbReference>
<comment type="caution">
    <text evidence="9">The sequence shown here is derived from an EMBL/GenBank/DDBJ whole genome shotgun (WGS) entry which is preliminary data.</text>
</comment>
<sequence length="142" mass="16163">MPGNIYINKLRAGGERITPIRAALIDILKKSPAPLTPQELLTQLEKLGLSANKTTIYRQLAALRSLGIVEEVHFADRAKRYELAAESGHHHHLVCLRCQKIEDIAFPADLERQEQAIWKSHKFKVLRHSLEFFGLCQRCQGK</sequence>
<dbReference type="STRING" id="1619044.UY92_C0011G0072"/>
<comment type="similarity">
    <text evidence="1">Belongs to the Fur family.</text>
</comment>
<keyword evidence="8" id="KW-0408">Iron</keyword>
<gene>
    <name evidence="9" type="ORF">UY92_C0011G0072</name>
</gene>
<keyword evidence="7" id="KW-0479">Metal-binding</keyword>
<keyword evidence="5" id="KW-0238">DNA-binding</keyword>
<dbReference type="Proteomes" id="UP000033870">
    <property type="component" value="Unassembled WGS sequence"/>
</dbReference>
<comment type="cofactor">
    <cofactor evidence="8">
        <name>Mn(2+)</name>
        <dbReference type="ChEBI" id="CHEBI:29035"/>
    </cofactor>
    <cofactor evidence="8">
        <name>Fe(2+)</name>
        <dbReference type="ChEBI" id="CHEBI:29033"/>
    </cofactor>
    <text evidence="8">Binds 1 Mn(2+) or Fe(2+) ion per subunit.</text>
</comment>
<dbReference type="InterPro" id="IPR043135">
    <property type="entry name" value="Fur_C"/>
</dbReference>
<dbReference type="Gene3D" id="3.30.1490.190">
    <property type="match status" value="1"/>
</dbReference>
<keyword evidence="4" id="KW-0805">Transcription regulation</keyword>
<keyword evidence="6" id="KW-0804">Transcription</keyword>
<dbReference type="GO" id="GO:0008270">
    <property type="term" value="F:zinc ion binding"/>
    <property type="evidence" value="ECO:0007669"/>
    <property type="project" value="TreeGrafter"/>
</dbReference>
<organism evidence="9 10">
    <name type="scientific">Candidatus Magasanikbacteria bacterium GW2011_GWA2_56_11</name>
    <dbReference type="NCBI Taxonomy" id="1619044"/>
    <lineage>
        <taxon>Bacteria</taxon>
        <taxon>Candidatus Magasanikiibacteriota</taxon>
    </lineage>
</organism>
<keyword evidence="2" id="KW-0678">Repressor</keyword>
<feature type="binding site" evidence="7">
    <location>
        <position position="98"/>
    </location>
    <ligand>
        <name>Zn(2+)</name>
        <dbReference type="ChEBI" id="CHEBI:29105"/>
    </ligand>
</feature>
<dbReference type="EMBL" id="LCRX01000011">
    <property type="protein sequence ID" value="KKW42050.1"/>
    <property type="molecule type" value="Genomic_DNA"/>
</dbReference>
<evidence type="ECO:0000256" key="3">
    <source>
        <dbReference type="ARBA" id="ARBA00022833"/>
    </source>
</evidence>
<feature type="binding site" evidence="8">
    <location>
        <position position="89"/>
    </location>
    <ligand>
        <name>Fe cation</name>
        <dbReference type="ChEBI" id="CHEBI:24875"/>
    </ligand>
</feature>
<dbReference type="Gene3D" id="1.10.10.10">
    <property type="entry name" value="Winged helix-like DNA-binding domain superfamily/Winged helix DNA-binding domain"/>
    <property type="match status" value="1"/>
</dbReference>
<feature type="binding site" evidence="7">
    <location>
        <position position="95"/>
    </location>
    <ligand>
        <name>Zn(2+)</name>
        <dbReference type="ChEBI" id="CHEBI:29105"/>
    </ligand>
</feature>
<dbReference type="InterPro" id="IPR036388">
    <property type="entry name" value="WH-like_DNA-bd_sf"/>
</dbReference>
<dbReference type="CDD" id="cd07153">
    <property type="entry name" value="Fur_like"/>
    <property type="match status" value="1"/>
</dbReference>
<evidence type="ECO:0000256" key="1">
    <source>
        <dbReference type="ARBA" id="ARBA00007957"/>
    </source>
</evidence>
<keyword evidence="3 7" id="KW-0862">Zinc</keyword>
<accession>A0A0G1YFS9</accession>
<proteinExistence type="inferred from homology"/>
<dbReference type="InterPro" id="IPR002481">
    <property type="entry name" value="FUR"/>
</dbReference>
<dbReference type="AlphaFoldDB" id="A0A0G1YFS9"/>
<dbReference type="PANTHER" id="PTHR33202:SF7">
    <property type="entry name" value="FERRIC UPTAKE REGULATION PROTEIN"/>
    <property type="match status" value="1"/>
</dbReference>
<dbReference type="InterPro" id="IPR036390">
    <property type="entry name" value="WH_DNA-bd_sf"/>
</dbReference>
<comment type="cofactor">
    <cofactor evidence="7">
        <name>Zn(2+)</name>
        <dbReference type="ChEBI" id="CHEBI:29105"/>
    </cofactor>
    <text evidence="7">Binds 1 zinc ion per subunit.</text>
</comment>
<evidence type="ECO:0000256" key="2">
    <source>
        <dbReference type="ARBA" id="ARBA00022491"/>
    </source>
</evidence>
<evidence type="ECO:0000256" key="8">
    <source>
        <dbReference type="PIRSR" id="PIRSR602481-2"/>
    </source>
</evidence>
<reference evidence="9 10" key="1">
    <citation type="journal article" date="2015" name="Nature">
        <title>rRNA introns, odd ribosomes, and small enigmatic genomes across a large radiation of phyla.</title>
        <authorList>
            <person name="Brown C.T."/>
            <person name="Hug L.A."/>
            <person name="Thomas B.C."/>
            <person name="Sharon I."/>
            <person name="Castelle C.J."/>
            <person name="Singh A."/>
            <person name="Wilkins M.J."/>
            <person name="Williams K.H."/>
            <person name="Banfield J.F."/>
        </authorList>
    </citation>
    <scope>NUCLEOTIDE SEQUENCE [LARGE SCALE GENOMIC DNA]</scope>
</reference>
<dbReference type="Pfam" id="PF01475">
    <property type="entry name" value="FUR"/>
    <property type="match status" value="1"/>
</dbReference>
<evidence type="ECO:0000256" key="5">
    <source>
        <dbReference type="ARBA" id="ARBA00023125"/>
    </source>
</evidence>
<evidence type="ECO:0000256" key="4">
    <source>
        <dbReference type="ARBA" id="ARBA00023015"/>
    </source>
</evidence>